<sequence>MIPIGDNIPERHYPFVTYALIGFNVFFFFVELLQGPRLEAFLYRWGTVPAWVLNWRAQPEVLLTLFTSMFLHGGFAHLIGNMLYLNVYGKSLEGTIGSGRFLLFYMLSGLAGGVAHVLMNPESTVPAIGASGAISGVLGAYLVMFPRATVFLVVPLLLFFPIVALPAAFVLTWWFALQLVGGLTSAAFTQVGGGVAYWAHIGGFVAGLFLIGLFRPRRRRVPFRYYGVPDRRYWEYWNG</sequence>
<dbReference type="InterPro" id="IPR035952">
    <property type="entry name" value="Rhomboid-like_sf"/>
</dbReference>
<feature type="transmembrane region" description="Helical" evidence="5">
    <location>
        <begin position="195"/>
        <end position="214"/>
    </location>
</feature>
<dbReference type="InterPro" id="IPR050925">
    <property type="entry name" value="Rhomboid_protease_S54"/>
</dbReference>
<feature type="transmembrane region" description="Helical" evidence="5">
    <location>
        <begin position="15"/>
        <end position="33"/>
    </location>
</feature>
<comment type="caution">
    <text evidence="7">The sequence shown here is derived from an EMBL/GenBank/DDBJ whole genome shotgun (WGS) entry which is preliminary data.</text>
</comment>
<feature type="transmembrane region" description="Helical" evidence="5">
    <location>
        <begin position="101"/>
        <end position="119"/>
    </location>
</feature>
<reference evidence="7" key="1">
    <citation type="journal article" date="2020" name="mSystems">
        <title>Genome- and Community-Level Interaction Insights into Carbon Utilization and Element Cycling Functions of Hydrothermarchaeota in Hydrothermal Sediment.</title>
        <authorList>
            <person name="Zhou Z."/>
            <person name="Liu Y."/>
            <person name="Xu W."/>
            <person name="Pan J."/>
            <person name="Luo Z.H."/>
            <person name="Li M."/>
        </authorList>
    </citation>
    <scope>NUCLEOTIDE SEQUENCE [LARGE SCALE GENOMIC DNA]</scope>
    <source>
        <strain evidence="7">SpSt-143</strain>
    </source>
</reference>
<proteinExistence type="predicted"/>
<protein>
    <submittedName>
        <fullName evidence="7">Rhomboid family intramembrane serine protease</fullName>
    </submittedName>
</protein>
<dbReference type="GO" id="GO:0006508">
    <property type="term" value="P:proteolysis"/>
    <property type="evidence" value="ECO:0007669"/>
    <property type="project" value="UniProtKB-KW"/>
</dbReference>
<dbReference type="PANTHER" id="PTHR43731:SF26">
    <property type="entry name" value="RHOMBOID-LIKE PROTEIN 10, CHLOROPLASTIC"/>
    <property type="match status" value="1"/>
</dbReference>
<feature type="transmembrane region" description="Helical" evidence="5">
    <location>
        <begin position="125"/>
        <end position="143"/>
    </location>
</feature>
<dbReference type="EMBL" id="DSGB01000005">
    <property type="protein sequence ID" value="HER96149.1"/>
    <property type="molecule type" value="Genomic_DNA"/>
</dbReference>
<keyword evidence="7" id="KW-0645">Protease</keyword>
<evidence type="ECO:0000256" key="5">
    <source>
        <dbReference type="SAM" id="Phobius"/>
    </source>
</evidence>
<dbReference type="AlphaFoldDB" id="A0A7V2B0P2"/>
<dbReference type="GO" id="GO:0016020">
    <property type="term" value="C:membrane"/>
    <property type="evidence" value="ECO:0007669"/>
    <property type="project" value="UniProtKB-SubCell"/>
</dbReference>
<evidence type="ECO:0000313" key="7">
    <source>
        <dbReference type="EMBL" id="HER96149.1"/>
    </source>
</evidence>
<dbReference type="InterPro" id="IPR022764">
    <property type="entry name" value="Peptidase_S54_rhomboid_dom"/>
</dbReference>
<dbReference type="GO" id="GO:0004252">
    <property type="term" value="F:serine-type endopeptidase activity"/>
    <property type="evidence" value="ECO:0007669"/>
    <property type="project" value="InterPro"/>
</dbReference>
<name>A0A7V2B0P2_RHOMR</name>
<evidence type="ECO:0000256" key="4">
    <source>
        <dbReference type="ARBA" id="ARBA00023136"/>
    </source>
</evidence>
<keyword evidence="4 5" id="KW-0472">Membrane</keyword>
<keyword evidence="2 5" id="KW-0812">Transmembrane</keyword>
<dbReference type="Gene3D" id="1.20.1540.10">
    <property type="entry name" value="Rhomboid-like"/>
    <property type="match status" value="1"/>
</dbReference>
<organism evidence="7">
    <name type="scientific">Rhodothermus marinus</name>
    <name type="common">Rhodothermus obamensis</name>
    <dbReference type="NCBI Taxonomy" id="29549"/>
    <lineage>
        <taxon>Bacteria</taxon>
        <taxon>Pseudomonadati</taxon>
        <taxon>Rhodothermota</taxon>
        <taxon>Rhodothermia</taxon>
        <taxon>Rhodothermales</taxon>
        <taxon>Rhodothermaceae</taxon>
        <taxon>Rhodothermus</taxon>
    </lineage>
</organism>
<dbReference type="Pfam" id="PF01694">
    <property type="entry name" value="Rhomboid"/>
    <property type="match status" value="1"/>
</dbReference>
<comment type="subcellular location">
    <subcellularLocation>
        <location evidence="1">Membrane</location>
        <topology evidence="1">Multi-pass membrane protein</topology>
    </subcellularLocation>
</comment>
<accession>A0A7V2B0P2</accession>
<dbReference type="FunFam" id="1.20.1540.10:FF:000027">
    <property type="entry name" value="Rhomboid family intramembrane serine protease"/>
    <property type="match status" value="1"/>
</dbReference>
<evidence type="ECO:0000256" key="3">
    <source>
        <dbReference type="ARBA" id="ARBA00022989"/>
    </source>
</evidence>
<keyword evidence="7" id="KW-0378">Hydrolase</keyword>
<evidence type="ECO:0000256" key="1">
    <source>
        <dbReference type="ARBA" id="ARBA00004141"/>
    </source>
</evidence>
<feature type="domain" description="Peptidase S54 rhomboid" evidence="6">
    <location>
        <begin position="62"/>
        <end position="214"/>
    </location>
</feature>
<feature type="transmembrane region" description="Helical" evidence="5">
    <location>
        <begin position="150"/>
        <end position="175"/>
    </location>
</feature>
<dbReference type="PANTHER" id="PTHR43731">
    <property type="entry name" value="RHOMBOID PROTEASE"/>
    <property type="match status" value="1"/>
</dbReference>
<feature type="transmembrane region" description="Helical" evidence="5">
    <location>
        <begin position="69"/>
        <end position="89"/>
    </location>
</feature>
<gene>
    <name evidence="7" type="ORF">ENO59_06490</name>
</gene>
<evidence type="ECO:0000256" key="2">
    <source>
        <dbReference type="ARBA" id="ARBA00022692"/>
    </source>
</evidence>
<keyword evidence="3 5" id="KW-1133">Transmembrane helix</keyword>
<evidence type="ECO:0000259" key="6">
    <source>
        <dbReference type="Pfam" id="PF01694"/>
    </source>
</evidence>
<dbReference type="SUPFAM" id="SSF144091">
    <property type="entry name" value="Rhomboid-like"/>
    <property type="match status" value="1"/>
</dbReference>